<dbReference type="GO" id="GO:0032183">
    <property type="term" value="F:SUMO binding"/>
    <property type="evidence" value="ECO:0007669"/>
    <property type="project" value="Ensembl"/>
</dbReference>
<evidence type="ECO:0000256" key="1">
    <source>
        <dbReference type="SAM" id="MobiDB-lite"/>
    </source>
</evidence>
<reference evidence="3" key="3">
    <citation type="submission" date="2025-08" db="UniProtKB">
        <authorList>
            <consortium name="Ensembl"/>
        </authorList>
    </citation>
    <scope>IDENTIFICATION</scope>
</reference>
<organism evidence="3 4">
    <name type="scientific">Astyanax mexicanus</name>
    <name type="common">Blind cave fish</name>
    <name type="synonym">Astyanax fasciatus mexicanus</name>
    <dbReference type="NCBI Taxonomy" id="7994"/>
    <lineage>
        <taxon>Eukaryota</taxon>
        <taxon>Metazoa</taxon>
        <taxon>Chordata</taxon>
        <taxon>Craniata</taxon>
        <taxon>Vertebrata</taxon>
        <taxon>Euteleostomi</taxon>
        <taxon>Actinopterygii</taxon>
        <taxon>Neopterygii</taxon>
        <taxon>Teleostei</taxon>
        <taxon>Ostariophysi</taxon>
        <taxon>Characiformes</taxon>
        <taxon>Characoidei</taxon>
        <taxon>Acestrorhamphidae</taxon>
        <taxon>Acestrorhamphinae</taxon>
        <taxon>Astyanax</taxon>
    </lineage>
</organism>
<dbReference type="PROSITE" id="PS50235">
    <property type="entry name" value="USP_3"/>
    <property type="match status" value="1"/>
</dbReference>
<name>A0A3B1KER2_ASTMX</name>
<dbReference type="InParanoid" id="A0A3B1KER2"/>
<dbReference type="Ensembl" id="ENSAMXT00000039862.1">
    <property type="protein sequence ID" value="ENSAMXP00000052184.1"/>
    <property type="gene ID" value="ENSAMXG00000033331.1"/>
</dbReference>
<dbReference type="Bgee" id="ENSAMXG00000033331">
    <property type="expression patterns" value="Expressed in testis and 14 other cell types or tissues"/>
</dbReference>
<reference evidence="4" key="1">
    <citation type="submission" date="2013-03" db="EMBL/GenBank/DDBJ databases">
        <authorList>
            <person name="Jeffery W."/>
            <person name="Warren W."/>
            <person name="Wilson R.K."/>
        </authorList>
    </citation>
    <scope>NUCLEOTIDE SEQUENCE</scope>
    <source>
        <strain evidence="4">female</strain>
    </source>
</reference>
<dbReference type="FunCoup" id="A0A3B1KER2">
    <property type="interactions" value="896"/>
</dbReference>
<sequence length="927" mass="103150">MNGEIHGAGLKSPALVGCLGKAEERITEDCPWCSAKGQRSALCSYAINFNESITLCSSPLCLFPLVSRPLEDIRASLYSADDKKVCKRKSHMSESKVSSPKHLKKEESCIVPEASDCRVSSELLEVKRFPYRQEEQNVVQNNIQTCPEAPAANNEDQVLSDTAQTENCVSSTRKETTETTLTDGATQDLIEMMPYQQHLFWKNKDNLCWLDSLLIALVHFGVFSEVNSGSNSFLSKSCHVRNLCTRYRKTCTYLKSKGKQCQVEHVVKVPSDVLHEAEKELESLRMCIFQLLQPKLQCELGQKETPVFALPLLLRTDEWACGLFEHSGQWEFSCTSCGYTLNTSVEKTVTTFTQLVTDWHPLKAVHRAQCSNCNHKHQRRKLVFQKLSSVLALHFVEGLPRRDVSRYSFDFQGNHYDIRTIIQYNEQLEHFVTWIHQADGSWIEFDDLKYPHYITHKRFTLRASQFHLVFWEAESREDSQIFMSNPEKETPVVERGNESVCFEDVTNSVTSDTCIVEALTENEDLKEAAINLDSSIGSTTLLDTFEGLSHSDIVTLTLVEVKEDDRAKPLPNPQETVEQAVETSLKKLPAPQTNTSIFQVPSTPRDKINDAKNVTSSPGAPEIVLPSVLKTLPLATNKLPKVSHHPPACLPSKHSVSNLSFLVQRHPSLSSTPLRVTCPTSQPKPELRCEVNDALPAKPAEHFGGFRTKNSQDSDLPEVLRQPLAKLPASQPTVPLPQKTLPIQASKILKSAGKKTTHLSASQPALSTIDALRLKLMKKLKAKKKKLAKLNQLLGRSEGQSPAIPDSTDLNSPYSVTSSTSVYSSTACDNFFADLLSPATTSSNHSPDSTGLLEMMNNSQCGETSDISPPEKLALYMSDFSASLHPGPPVNDPSSANDNFLDEFISGSEAQQSAIENTDFNTLEMFF</sequence>
<evidence type="ECO:0000313" key="3">
    <source>
        <dbReference type="Ensembl" id="ENSAMXP00000052184.1"/>
    </source>
</evidence>
<dbReference type="InterPro" id="IPR033505">
    <property type="entry name" value="USPL1"/>
</dbReference>
<dbReference type="InterPro" id="IPR028889">
    <property type="entry name" value="USP"/>
</dbReference>
<dbReference type="STRING" id="7994.ENSAMXP00000052184"/>
<evidence type="ECO:0000313" key="4">
    <source>
        <dbReference type="Proteomes" id="UP000018467"/>
    </source>
</evidence>
<dbReference type="Proteomes" id="UP000018467">
    <property type="component" value="Unassembled WGS sequence"/>
</dbReference>
<reference evidence="4" key="2">
    <citation type="journal article" date="2014" name="Nat. Commun.">
        <title>The cavefish genome reveals candidate genes for eye loss.</title>
        <authorList>
            <person name="McGaugh S.E."/>
            <person name="Gross J.B."/>
            <person name="Aken B."/>
            <person name="Blin M."/>
            <person name="Borowsky R."/>
            <person name="Chalopin D."/>
            <person name="Hinaux H."/>
            <person name="Jeffery W.R."/>
            <person name="Keene A."/>
            <person name="Ma L."/>
            <person name="Minx P."/>
            <person name="Murphy D."/>
            <person name="O'Quin K.E."/>
            <person name="Retaux S."/>
            <person name="Rohner N."/>
            <person name="Searle S.M."/>
            <person name="Stahl B.A."/>
            <person name="Tabin C."/>
            <person name="Volff J.N."/>
            <person name="Yoshizawa M."/>
            <person name="Warren W.C."/>
        </authorList>
    </citation>
    <scope>NUCLEOTIDE SEQUENCE [LARGE SCALE GENOMIC DNA]</scope>
    <source>
        <strain evidence="4">female</strain>
    </source>
</reference>
<dbReference type="InterPro" id="IPR028890">
    <property type="entry name" value="Peptidase_C98"/>
</dbReference>
<dbReference type="AlphaFoldDB" id="A0A3B1KER2"/>
<dbReference type="InterPro" id="IPR038765">
    <property type="entry name" value="Papain-like_cys_pep_sf"/>
</dbReference>
<dbReference type="GO" id="GO:0016929">
    <property type="term" value="F:deSUMOylase activity"/>
    <property type="evidence" value="ECO:0007669"/>
    <property type="project" value="Ensembl"/>
</dbReference>
<protein>
    <submittedName>
        <fullName evidence="3">Ubiquitin specific peptidase like 1</fullName>
    </submittedName>
</protein>
<dbReference type="PANTHER" id="PTHR15294">
    <property type="entry name" value="RETINOVIN-RELATED"/>
    <property type="match status" value="1"/>
</dbReference>
<accession>A0A3B1KER2</accession>
<dbReference type="PANTHER" id="PTHR15294:SF3">
    <property type="entry name" value="SUMO-SPECIFIC ISOPEPTIDASE USPL1"/>
    <property type="match status" value="1"/>
</dbReference>
<dbReference type="GeneTree" id="ENSGT00390000002316"/>
<keyword evidence="4" id="KW-1185">Reference proteome</keyword>
<evidence type="ECO:0000259" key="2">
    <source>
        <dbReference type="PROSITE" id="PS50235"/>
    </source>
</evidence>
<feature type="domain" description="USP" evidence="2">
    <location>
        <begin position="199"/>
        <end position="474"/>
    </location>
</feature>
<dbReference type="Pfam" id="PF15499">
    <property type="entry name" value="Peptidase_C98"/>
    <property type="match status" value="1"/>
</dbReference>
<proteinExistence type="predicted"/>
<dbReference type="SUPFAM" id="SSF54001">
    <property type="entry name" value="Cysteine proteinases"/>
    <property type="match status" value="1"/>
</dbReference>
<dbReference type="GO" id="GO:0016926">
    <property type="term" value="P:protein desumoylation"/>
    <property type="evidence" value="ECO:0007669"/>
    <property type="project" value="Ensembl"/>
</dbReference>
<dbReference type="GO" id="GO:0030576">
    <property type="term" value="P:Cajal body organization"/>
    <property type="evidence" value="ECO:0007669"/>
    <property type="project" value="Ensembl"/>
</dbReference>
<dbReference type="GO" id="GO:1904867">
    <property type="term" value="P:protein localization to Cajal body"/>
    <property type="evidence" value="ECO:0007669"/>
    <property type="project" value="Ensembl"/>
</dbReference>
<feature type="region of interest" description="Disordered" evidence="1">
    <location>
        <begin position="797"/>
        <end position="816"/>
    </location>
</feature>
<dbReference type="GO" id="GO:0015030">
    <property type="term" value="C:Cajal body"/>
    <property type="evidence" value="ECO:0007669"/>
    <property type="project" value="Ensembl"/>
</dbReference>
<reference evidence="3" key="4">
    <citation type="submission" date="2025-09" db="UniProtKB">
        <authorList>
            <consortium name="Ensembl"/>
        </authorList>
    </citation>
    <scope>IDENTIFICATION</scope>
</reference>